<organism evidence="1 2">
    <name type="scientific">Salinivirga cyanobacteriivorans</name>
    <dbReference type="NCBI Taxonomy" id="1307839"/>
    <lineage>
        <taxon>Bacteria</taxon>
        <taxon>Pseudomonadati</taxon>
        <taxon>Bacteroidota</taxon>
        <taxon>Bacteroidia</taxon>
        <taxon>Bacteroidales</taxon>
        <taxon>Salinivirgaceae</taxon>
        <taxon>Salinivirga</taxon>
    </lineage>
</organism>
<dbReference type="KEGG" id="blq:L21SP5_01553"/>
<dbReference type="EMBL" id="CP013118">
    <property type="protein sequence ID" value="ALO15200.1"/>
    <property type="molecule type" value="Genomic_DNA"/>
</dbReference>
<evidence type="ECO:0000313" key="1">
    <source>
        <dbReference type="EMBL" id="ALO15200.1"/>
    </source>
</evidence>
<evidence type="ECO:0000313" key="2">
    <source>
        <dbReference type="Proteomes" id="UP000064893"/>
    </source>
</evidence>
<dbReference type="OrthoDB" id="1119203at2"/>
<accession>A0A0S2HYS7</accession>
<reference evidence="1 2" key="1">
    <citation type="submission" date="2015-11" db="EMBL/GenBank/DDBJ databases">
        <title>Description and complete genome sequence of a novel strain predominating in hypersaline microbial mats and representing a new family of the Bacteriodetes phylum.</title>
        <authorList>
            <person name="Spring S."/>
            <person name="Bunk B."/>
            <person name="Sproer C."/>
            <person name="Klenk H.-P."/>
        </authorList>
    </citation>
    <scope>NUCLEOTIDE SEQUENCE [LARGE SCALE GENOMIC DNA]</scope>
    <source>
        <strain evidence="1 2">L21-Spi-D4</strain>
    </source>
</reference>
<dbReference type="RefSeq" id="WP_057952679.1">
    <property type="nucleotide sequence ID" value="NZ_CP013118.1"/>
</dbReference>
<protein>
    <submittedName>
        <fullName evidence="1">Uncharacterized protein</fullName>
    </submittedName>
</protein>
<gene>
    <name evidence="1" type="ORF">L21SP5_01553</name>
</gene>
<dbReference type="Proteomes" id="UP000064893">
    <property type="component" value="Chromosome"/>
</dbReference>
<sequence length="147" mass="16484">MKNAIIIILTALLSFTLIGEAQGQCRKYTKKSCVPKLDPYIFNGQVNSALLNEGDIAELMLTFYADQEYRVLVCAEDQLGNVNFKLKDINDKVLFDNSKHEMASLWDFTSNTTQQIIVELEIPESDEAGEKLKNGCVAILVGFKETE</sequence>
<name>A0A0S2HYS7_9BACT</name>
<keyword evidence="2" id="KW-1185">Reference proteome</keyword>
<dbReference type="AlphaFoldDB" id="A0A0S2HYS7"/>
<proteinExistence type="predicted"/>